<sequence length="23" mass="2662">MELFPVFSSDQISVVDQQKDSVY</sequence>
<protein>
    <submittedName>
        <fullName evidence="1">Uncharacterized protein</fullName>
    </submittedName>
</protein>
<keyword evidence="2" id="KW-1185">Reference proteome</keyword>
<organism evidence="1 2">
    <name type="scientific">Heterostelium pallidum (strain ATCC 26659 / Pp 5 / PN500)</name>
    <name type="common">Cellular slime mold</name>
    <name type="synonym">Polysphondylium pallidum</name>
    <dbReference type="NCBI Taxonomy" id="670386"/>
    <lineage>
        <taxon>Eukaryota</taxon>
        <taxon>Amoebozoa</taxon>
        <taxon>Evosea</taxon>
        <taxon>Eumycetozoa</taxon>
        <taxon>Dictyostelia</taxon>
        <taxon>Acytosteliales</taxon>
        <taxon>Acytosteliaceae</taxon>
        <taxon>Heterostelium</taxon>
    </lineage>
</organism>
<dbReference type="EMBL" id="ADBJ01000009">
    <property type="protein sequence ID" value="EFA84505.1"/>
    <property type="molecule type" value="Genomic_DNA"/>
</dbReference>
<proteinExistence type="predicted"/>
<reference evidence="1 2" key="1">
    <citation type="journal article" date="2011" name="Genome Res.">
        <title>Phylogeny-wide analysis of social amoeba genomes highlights ancient origins for complex intercellular communication.</title>
        <authorList>
            <person name="Heidel A.J."/>
            <person name="Lawal H.M."/>
            <person name="Felder M."/>
            <person name="Schilde C."/>
            <person name="Helps N.R."/>
            <person name="Tunggal B."/>
            <person name="Rivero F."/>
            <person name="John U."/>
            <person name="Schleicher M."/>
            <person name="Eichinger L."/>
            <person name="Platzer M."/>
            <person name="Noegel A.A."/>
            <person name="Schaap P."/>
            <person name="Gloeckner G."/>
        </authorList>
    </citation>
    <scope>NUCLEOTIDE SEQUENCE [LARGE SCALE GENOMIC DNA]</scope>
    <source>
        <strain evidence="2">ATCC 26659 / Pp 5 / PN500</strain>
    </source>
</reference>
<gene>
    <name evidence="1" type="ORF">PPL_02540</name>
</gene>
<dbReference type="Proteomes" id="UP000001396">
    <property type="component" value="Unassembled WGS sequence"/>
</dbReference>
<evidence type="ECO:0000313" key="1">
    <source>
        <dbReference type="EMBL" id="EFA84505.1"/>
    </source>
</evidence>
<dbReference type="InParanoid" id="D3B2D0"/>
<comment type="caution">
    <text evidence="1">The sequence shown here is derived from an EMBL/GenBank/DDBJ whole genome shotgun (WGS) entry which is preliminary data.</text>
</comment>
<accession>D3B2D0</accession>
<dbReference type="AlphaFoldDB" id="D3B2D0"/>
<evidence type="ECO:0000313" key="2">
    <source>
        <dbReference type="Proteomes" id="UP000001396"/>
    </source>
</evidence>
<name>D3B2D0_HETP5</name>